<name>A0A9N8W6B9_9GLOM</name>
<dbReference type="AlphaFoldDB" id="A0A9N8W6B9"/>
<evidence type="ECO:0000313" key="1">
    <source>
        <dbReference type="EMBL" id="CAG8478554.1"/>
    </source>
</evidence>
<reference evidence="1" key="1">
    <citation type="submission" date="2021-06" db="EMBL/GenBank/DDBJ databases">
        <authorList>
            <person name="Kallberg Y."/>
            <person name="Tangrot J."/>
            <person name="Rosling A."/>
        </authorList>
    </citation>
    <scope>NUCLEOTIDE SEQUENCE</scope>
    <source>
        <strain evidence="1">IN212</strain>
    </source>
</reference>
<dbReference type="EMBL" id="CAJVPZ010000880">
    <property type="protein sequence ID" value="CAG8478554.1"/>
    <property type="molecule type" value="Genomic_DNA"/>
</dbReference>
<proteinExistence type="predicted"/>
<dbReference type="Proteomes" id="UP000789396">
    <property type="component" value="Unassembled WGS sequence"/>
</dbReference>
<organism evidence="1 2">
    <name type="scientific">Racocetra fulgida</name>
    <dbReference type="NCBI Taxonomy" id="60492"/>
    <lineage>
        <taxon>Eukaryota</taxon>
        <taxon>Fungi</taxon>
        <taxon>Fungi incertae sedis</taxon>
        <taxon>Mucoromycota</taxon>
        <taxon>Glomeromycotina</taxon>
        <taxon>Glomeromycetes</taxon>
        <taxon>Diversisporales</taxon>
        <taxon>Gigasporaceae</taxon>
        <taxon>Racocetra</taxon>
    </lineage>
</organism>
<feature type="non-terminal residue" evidence="1">
    <location>
        <position position="1"/>
    </location>
</feature>
<accession>A0A9N8W6B9</accession>
<keyword evidence="2" id="KW-1185">Reference proteome</keyword>
<sequence length="68" mass="7026">SSAPPTVGSLALPIINSSVLPTVDSSALPIIKPSPSKFSSSTIKPLYFIIASSSDSITKSDLVSDTKY</sequence>
<gene>
    <name evidence="1" type="ORF">RFULGI_LOCUS1436</name>
</gene>
<comment type="caution">
    <text evidence="1">The sequence shown here is derived from an EMBL/GenBank/DDBJ whole genome shotgun (WGS) entry which is preliminary data.</text>
</comment>
<evidence type="ECO:0000313" key="2">
    <source>
        <dbReference type="Proteomes" id="UP000789396"/>
    </source>
</evidence>
<protein>
    <submittedName>
        <fullName evidence="1">714_t:CDS:1</fullName>
    </submittedName>
</protein>